<feature type="transmembrane region" description="Helical" evidence="1">
    <location>
        <begin position="6"/>
        <end position="26"/>
    </location>
</feature>
<protein>
    <submittedName>
        <fullName evidence="2">DUF819 family protein</fullName>
    </submittedName>
</protein>
<feature type="transmembrane region" description="Helical" evidence="1">
    <location>
        <begin position="356"/>
        <end position="381"/>
    </location>
</feature>
<dbReference type="RefSeq" id="WP_066730834.1">
    <property type="nucleotide sequence ID" value="NZ_JAJCIQ010000004.1"/>
</dbReference>
<dbReference type="Pfam" id="PF05684">
    <property type="entry name" value="DUF819"/>
    <property type="match status" value="1"/>
</dbReference>
<name>A0ABS8DMR5_9FIRM</name>
<reference evidence="2 3" key="1">
    <citation type="submission" date="2021-10" db="EMBL/GenBank/DDBJ databases">
        <title>Collection of gut derived symbiotic bacterial strains cultured from healthy donors.</title>
        <authorList>
            <person name="Lin H."/>
            <person name="Littmann E."/>
            <person name="Kohout C."/>
            <person name="Pamer E.G."/>
        </authorList>
    </citation>
    <scope>NUCLEOTIDE SEQUENCE [LARGE SCALE GENOMIC DNA]</scope>
    <source>
        <strain evidence="2 3">DFI.1.165</strain>
    </source>
</reference>
<keyword evidence="1" id="KW-1133">Transmembrane helix</keyword>
<sequence>MEALFQSEGVLLTIISIIVAFSIFASQKLPVFKSMGSPVTAVLIGILLVNLKIVPSSAPVYDSIMSYTVYVSIVMMLLNVDFKAMMKLSRKPLLAMILACVAISIGAILGGLILGGSVEEGWKLSGMYVGSYTGGSANLTAIGYALKASSNTLAAANAADYAIGMPMVLILFSMPAFYKKSKWLQKHWPYTLPKEKLEQGDEKELMGDKEWSVLDVAKSIALSLLICEISRFLGSFVPESISEAVTVLCVTTLAIIAAQFKPVKEIKGSMDLGMFFALYYLVIIGFMVSIPVLLQSAVNIALLCFLICGSSFVIHLLLCRLFKIEYEYVVCAIVAAIWDGPTSALVAAGAQWKSLIGISVILGVIGHAVGNYLGIGIAYLLQAIL</sequence>
<feature type="transmembrane region" description="Helical" evidence="1">
    <location>
        <begin position="158"/>
        <end position="178"/>
    </location>
</feature>
<accession>A0ABS8DMR5</accession>
<feature type="transmembrane region" description="Helical" evidence="1">
    <location>
        <begin position="94"/>
        <end position="114"/>
    </location>
</feature>
<keyword evidence="1" id="KW-0812">Transmembrane</keyword>
<proteinExistence type="predicted"/>
<organism evidence="2 3">
    <name type="scientific">Bariatricus massiliensis</name>
    <dbReference type="NCBI Taxonomy" id="1745713"/>
    <lineage>
        <taxon>Bacteria</taxon>
        <taxon>Bacillati</taxon>
        <taxon>Bacillota</taxon>
        <taxon>Clostridia</taxon>
        <taxon>Lachnospirales</taxon>
        <taxon>Lachnospiraceae</taxon>
        <taxon>Bariatricus</taxon>
    </lineage>
</organism>
<evidence type="ECO:0000313" key="2">
    <source>
        <dbReference type="EMBL" id="MCB7389524.1"/>
    </source>
</evidence>
<dbReference type="InterPro" id="IPR008537">
    <property type="entry name" value="DUF819"/>
</dbReference>
<dbReference type="Proteomes" id="UP001299546">
    <property type="component" value="Unassembled WGS sequence"/>
</dbReference>
<evidence type="ECO:0000313" key="3">
    <source>
        <dbReference type="Proteomes" id="UP001299546"/>
    </source>
</evidence>
<keyword evidence="3" id="KW-1185">Reference proteome</keyword>
<feature type="transmembrane region" description="Helical" evidence="1">
    <location>
        <begin position="300"/>
        <end position="319"/>
    </location>
</feature>
<feature type="transmembrane region" description="Helical" evidence="1">
    <location>
        <begin position="241"/>
        <end position="260"/>
    </location>
</feature>
<feature type="transmembrane region" description="Helical" evidence="1">
    <location>
        <begin position="272"/>
        <end position="294"/>
    </location>
</feature>
<keyword evidence="1" id="KW-0472">Membrane</keyword>
<feature type="transmembrane region" description="Helical" evidence="1">
    <location>
        <begin position="126"/>
        <end position="146"/>
    </location>
</feature>
<dbReference type="PANTHER" id="PTHR34289:SF8">
    <property type="entry name" value="DUF819 DOMAIN-CONTAINING PROTEIN"/>
    <property type="match status" value="1"/>
</dbReference>
<feature type="transmembrane region" description="Helical" evidence="1">
    <location>
        <begin position="38"/>
        <end position="58"/>
    </location>
</feature>
<dbReference type="PANTHER" id="PTHR34289">
    <property type="entry name" value="PROTEIN, PUTATIVE (DUF819)-RELATED"/>
    <property type="match status" value="1"/>
</dbReference>
<feature type="transmembrane region" description="Helical" evidence="1">
    <location>
        <begin position="326"/>
        <end position="350"/>
    </location>
</feature>
<evidence type="ECO:0000256" key="1">
    <source>
        <dbReference type="SAM" id="Phobius"/>
    </source>
</evidence>
<comment type="caution">
    <text evidence="2">The sequence shown here is derived from an EMBL/GenBank/DDBJ whole genome shotgun (WGS) entry which is preliminary data.</text>
</comment>
<gene>
    <name evidence="2" type="ORF">LIZ65_19770</name>
</gene>
<feature type="transmembrane region" description="Helical" evidence="1">
    <location>
        <begin position="64"/>
        <end position="82"/>
    </location>
</feature>
<dbReference type="EMBL" id="JAJCIS010000030">
    <property type="protein sequence ID" value="MCB7389524.1"/>
    <property type="molecule type" value="Genomic_DNA"/>
</dbReference>